<protein>
    <recommendedName>
        <fullName evidence="3">DUF1444 family protein</fullName>
    </recommendedName>
</protein>
<reference evidence="2" key="1">
    <citation type="journal article" date="2019" name="Int. J. Syst. Evol. Microbiol.">
        <title>The Global Catalogue of Microorganisms (GCM) 10K type strain sequencing project: providing services to taxonomists for standard genome sequencing and annotation.</title>
        <authorList>
            <consortium name="The Broad Institute Genomics Platform"/>
            <consortium name="The Broad Institute Genome Sequencing Center for Infectious Disease"/>
            <person name="Wu L."/>
            <person name="Ma J."/>
        </authorList>
    </citation>
    <scope>NUCLEOTIDE SEQUENCE [LARGE SCALE GENOMIC DNA]</scope>
    <source>
        <strain evidence="2">CGMCC 1.16326</strain>
    </source>
</reference>
<dbReference type="Proteomes" id="UP001596104">
    <property type="component" value="Unassembled WGS sequence"/>
</dbReference>
<evidence type="ECO:0008006" key="3">
    <source>
        <dbReference type="Google" id="ProtNLM"/>
    </source>
</evidence>
<proteinExistence type="predicted"/>
<gene>
    <name evidence="1" type="ORF">ACFPPC_09555</name>
</gene>
<evidence type="ECO:0000313" key="1">
    <source>
        <dbReference type="EMBL" id="MFC5392877.1"/>
    </source>
</evidence>
<accession>A0ABW0H887</accession>
<keyword evidence="2" id="KW-1185">Reference proteome</keyword>
<organism evidence="1 2">
    <name type="scientific">Bosea vestrisii</name>
    <dbReference type="NCBI Taxonomy" id="151416"/>
    <lineage>
        <taxon>Bacteria</taxon>
        <taxon>Pseudomonadati</taxon>
        <taxon>Pseudomonadota</taxon>
        <taxon>Alphaproteobacteria</taxon>
        <taxon>Hyphomicrobiales</taxon>
        <taxon>Boseaceae</taxon>
        <taxon>Bosea</taxon>
    </lineage>
</organism>
<comment type="caution">
    <text evidence="1">The sequence shown here is derived from an EMBL/GenBank/DDBJ whole genome shotgun (WGS) entry which is preliminary data.</text>
</comment>
<dbReference type="EMBL" id="JBHSLV010000016">
    <property type="protein sequence ID" value="MFC5392877.1"/>
    <property type="molecule type" value="Genomic_DNA"/>
</dbReference>
<name>A0ABW0H887_9HYPH</name>
<sequence>MDRSRLNEARPISETELAELLQAASRGRSGVSGGRVDGGDFVVMAGGTEMRFGLARLSAQFNAEPDANRRQRGFDSLLQKLDRLAAGGDPNKPAPAEIARFRDALLPVLKNRSYVDEFAALARKQGVPDGKLLHLPLAGDVIVVPAQDLPRITRFVWVGEGRRYGMSDADVFEAALANLERRAKRFEIHDHGLIRAFDFKPPDYTVSLLLLPNPWKDIPDLPKTVVIAMPGRSVLAFADGDDPKAVAALRAIAAMKGDYPVSRMLFRLGPGGLHPFP</sequence>
<evidence type="ECO:0000313" key="2">
    <source>
        <dbReference type="Proteomes" id="UP001596104"/>
    </source>
</evidence>